<proteinExistence type="predicted"/>
<name>A0ABT2SQH6_9FIRM</name>
<evidence type="ECO:0000313" key="1">
    <source>
        <dbReference type="EMBL" id="MCU6737093.1"/>
    </source>
</evidence>
<dbReference type="SUPFAM" id="SSF48208">
    <property type="entry name" value="Six-hairpin glycosidases"/>
    <property type="match status" value="1"/>
</dbReference>
<evidence type="ECO:0000313" key="2">
    <source>
        <dbReference type="Proteomes" id="UP001208364"/>
    </source>
</evidence>
<dbReference type="Proteomes" id="UP001208364">
    <property type="component" value="Unassembled WGS sequence"/>
</dbReference>
<dbReference type="PANTHER" id="PTHR31047:SF0">
    <property type="entry name" value="MEIOTICALLY UP-REGULATED GENE 157 PROTEIN"/>
    <property type="match status" value="1"/>
</dbReference>
<dbReference type="PANTHER" id="PTHR31047">
    <property type="entry name" value="MEIOTICALLY UP-REGULATED GENE 157 PROTEIN"/>
    <property type="match status" value="1"/>
</dbReference>
<dbReference type="SMART" id="SM01149">
    <property type="entry name" value="DUF1237"/>
    <property type="match status" value="1"/>
</dbReference>
<protein>
    <submittedName>
        <fullName evidence="1">Glycoside hydrolase family 125 protein</fullName>
    </submittedName>
</protein>
<accession>A0ABT2SQH6</accession>
<dbReference type="EMBL" id="JAOQJR010000001">
    <property type="protein sequence ID" value="MCU6737093.1"/>
    <property type="molecule type" value="Genomic_DNA"/>
</dbReference>
<keyword evidence="1" id="KW-0378">Hydrolase</keyword>
<organism evidence="1 2">
    <name type="scientific">[Clostridium] ammoniilyticum</name>
    <dbReference type="NCBI Taxonomy" id="2981784"/>
    <lineage>
        <taxon>Bacteria</taxon>
        <taxon>Bacillati</taxon>
        <taxon>Bacillota</taxon>
        <taxon>Erysipelotrichia</taxon>
        <taxon>Erysipelotrichales</taxon>
        <taxon>Coprobacillaceae</taxon>
        <taxon>Faecalibacillus</taxon>
    </lineage>
</organism>
<sequence>MYAHETDGFGNYCLMDDANVPSLLSMPYLGYCKKEDTLYQHTRSFILSHHNPYYYQGTCASGIGSPHTPKNYIWHIALSIQGLTGTKEEAKKMINLILETSNNEGLCQEGFNKDEPSEYTRSWFAWANSLFVELVYQTYFVK</sequence>
<dbReference type="InterPro" id="IPR012341">
    <property type="entry name" value="6hp_glycosidase-like_sf"/>
</dbReference>
<dbReference type="Gene3D" id="1.50.10.10">
    <property type="match status" value="1"/>
</dbReference>
<gene>
    <name evidence="1" type="ORF">OCV55_00140</name>
</gene>
<dbReference type="InterPro" id="IPR008313">
    <property type="entry name" value="GH125"/>
</dbReference>
<dbReference type="RefSeq" id="WP_267309766.1">
    <property type="nucleotide sequence ID" value="NZ_JAOQJR010000001.1"/>
</dbReference>
<dbReference type="GO" id="GO:0016787">
    <property type="term" value="F:hydrolase activity"/>
    <property type="evidence" value="ECO:0007669"/>
    <property type="project" value="UniProtKB-KW"/>
</dbReference>
<comment type="caution">
    <text evidence="1">The sequence shown here is derived from an EMBL/GenBank/DDBJ whole genome shotgun (WGS) entry which is preliminary data.</text>
</comment>
<dbReference type="Pfam" id="PF06824">
    <property type="entry name" value="Glyco_hydro_125"/>
    <property type="match status" value="1"/>
</dbReference>
<keyword evidence="2" id="KW-1185">Reference proteome</keyword>
<dbReference type="InterPro" id="IPR008928">
    <property type="entry name" value="6-hairpin_glycosidase_sf"/>
</dbReference>
<reference evidence="1 2" key="1">
    <citation type="journal article" date="2021" name="ISME Commun">
        <title>Automated analysis of genomic sequences facilitates high-throughput and comprehensive description of bacteria.</title>
        <authorList>
            <person name="Hitch T.C.A."/>
        </authorList>
    </citation>
    <scope>NUCLEOTIDE SEQUENCE [LARGE SCALE GENOMIC DNA]</scope>
    <source>
        <strain evidence="1 2">H4_15</strain>
    </source>
</reference>